<keyword evidence="1" id="KW-0472">Membrane</keyword>
<evidence type="ECO:0000313" key="4">
    <source>
        <dbReference type="RefSeq" id="XP_038981748.1"/>
    </source>
</evidence>
<evidence type="ECO:0000256" key="1">
    <source>
        <dbReference type="SAM" id="Phobius"/>
    </source>
</evidence>
<proteinExistence type="predicted"/>
<feature type="transmembrane region" description="Helical" evidence="1">
    <location>
        <begin position="117"/>
        <end position="143"/>
    </location>
</feature>
<feature type="chain" id="PRO_5034194165" evidence="2">
    <location>
        <begin position="25"/>
        <end position="220"/>
    </location>
</feature>
<dbReference type="Proteomes" id="UP000228380">
    <property type="component" value="Chromosome 4"/>
</dbReference>
<evidence type="ECO:0000256" key="2">
    <source>
        <dbReference type="SAM" id="SignalP"/>
    </source>
</evidence>
<keyword evidence="2" id="KW-0732">Signal</keyword>
<reference evidence="3" key="1">
    <citation type="journal article" date="2019" name="Nat. Commun.">
        <title>Genome-wide association mapping of date palm fruit traits.</title>
        <authorList>
            <person name="Hazzouri K.M."/>
            <person name="Gros-Balthazard M."/>
            <person name="Flowers J.M."/>
            <person name="Copetti D."/>
            <person name="Lemansour A."/>
            <person name="Lebrun M."/>
            <person name="Masmoudi K."/>
            <person name="Ferrand S."/>
            <person name="Dhar M.I."/>
            <person name="Fresquez Z.A."/>
            <person name="Rosas U."/>
            <person name="Zhang J."/>
            <person name="Talag J."/>
            <person name="Lee S."/>
            <person name="Kudrna D."/>
            <person name="Powell R.F."/>
            <person name="Leitch I.J."/>
            <person name="Krueger R.R."/>
            <person name="Wing R.A."/>
            <person name="Amiri K.M.A."/>
            <person name="Purugganan M.D."/>
        </authorList>
    </citation>
    <scope>NUCLEOTIDE SEQUENCE [LARGE SCALE GENOMIC DNA]</scope>
    <source>
        <strain evidence="3">cv. Khalas</strain>
    </source>
</reference>
<sequence>MAVYTSPSRGSHLLILVPWSVALADITVSFPPRNILRPFGIRRSSQRRSSRRLSSGSVLLHPCRHHRGRERRGGDENAVLLGGIFDIGNMCYMRSDLLMLLRESIGRASFAYFSSKCFYMLLWSLAIWRMGLSFIGISGVAVFHDIISSFGWEVVVLKLVDLSLSRGMQLWFLIKMKFCNLFDKLRNQTNISEFNMIVQESLLLFPLNPICDNNLRHGFS</sequence>
<reference evidence="4" key="2">
    <citation type="submission" date="2025-08" db="UniProtKB">
        <authorList>
            <consortium name="RefSeq"/>
        </authorList>
    </citation>
    <scope>IDENTIFICATION</scope>
    <source>
        <tissue evidence="4">Young leaves</tissue>
    </source>
</reference>
<keyword evidence="3" id="KW-1185">Reference proteome</keyword>
<feature type="transmembrane region" description="Helical" evidence="1">
    <location>
        <begin position="12"/>
        <end position="30"/>
    </location>
</feature>
<dbReference type="GeneID" id="103695815"/>
<accession>A0A8B9ACT4</accession>
<feature type="signal peptide" evidence="2">
    <location>
        <begin position="1"/>
        <end position="24"/>
    </location>
</feature>
<dbReference type="AlphaFoldDB" id="A0A8B9ACT4"/>
<protein>
    <submittedName>
        <fullName evidence="4">Uncharacterized protein LOC103695815 isoform X1</fullName>
    </submittedName>
</protein>
<organism evidence="3 4">
    <name type="scientific">Phoenix dactylifera</name>
    <name type="common">Date palm</name>
    <dbReference type="NCBI Taxonomy" id="42345"/>
    <lineage>
        <taxon>Eukaryota</taxon>
        <taxon>Viridiplantae</taxon>
        <taxon>Streptophyta</taxon>
        <taxon>Embryophyta</taxon>
        <taxon>Tracheophyta</taxon>
        <taxon>Spermatophyta</taxon>
        <taxon>Magnoliopsida</taxon>
        <taxon>Liliopsida</taxon>
        <taxon>Arecaceae</taxon>
        <taxon>Coryphoideae</taxon>
        <taxon>Phoeniceae</taxon>
        <taxon>Phoenix</taxon>
    </lineage>
</organism>
<dbReference type="RefSeq" id="XP_038981748.1">
    <property type="nucleotide sequence ID" value="XM_039125820.1"/>
</dbReference>
<dbReference type="KEGG" id="pda:103695815"/>
<gene>
    <name evidence="4" type="primary">LOC103695815</name>
</gene>
<keyword evidence="1" id="KW-0812">Transmembrane</keyword>
<evidence type="ECO:0000313" key="3">
    <source>
        <dbReference type="Proteomes" id="UP000228380"/>
    </source>
</evidence>
<keyword evidence="1" id="KW-1133">Transmembrane helix</keyword>
<name>A0A8B9ACT4_PHODC</name>